<reference evidence="1" key="1">
    <citation type="submission" date="2020-05" db="EMBL/GenBank/DDBJ databases">
        <authorList>
            <person name="Chiriac C."/>
            <person name="Salcher M."/>
            <person name="Ghai R."/>
            <person name="Kavagutti S V."/>
        </authorList>
    </citation>
    <scope>NUCLEOTIDE SEQUENCE</scope>
</reference>
<evidence type="ECO:0000313" key="1">
    <source>
        <dbReference type="EMBL" id="CAB4767844.1"/>
    </source>
</evidence>
<name>A0A6J6V807_9ZZZZ</name>
<organism evidence="1">
    <name type="scientific">freshwater metagenome</name>
    <dbReference type="NCBI Taxonomy" id="449393"/>
    <lineage>
        <taxon>unclassified sequences</taxon>
        <taxon>metagenomes</taxon>
        <taxon>ecological metagenomes</taxon>
    </lineage>
</organism>
<dbReference type="Gene3D" id="3.40.30.10">
    <property type="entry name" value="Glutaredoxin"/>
    <property type="match status" value="1"/>
</dbReference>
<dbReference type="AlphaFoldDB" id="A0A6J6V807"/>
<dbReference type="InterPro" id="IPR053977">
    <property type="entry name" value="Rv2466c-like"/>
</dbReference>
<dbReference type="SUPFAM" id="SSF52833">
    <property type="entry name" value="Thioredoxin-like"/>
    <property type="match status" value="1"/>
</dbReference>
<accession>A0A6J6V807</accession>
<proteinExistence type="predicted"/>
<dbReference type="Pfam" id="PF22234">
    <property type="entry name" value="Rv2466c-like"/>
    <property type="match status" value="1"/>
</dbReference>
<dbReference type="CDD" id="cd02972">
    <property type="entry name" value="DsbA_family"/>
    <property type="match status" value="1"/>
</dbReference>
<dbReference type="EMBL" id="CAEZZM010000128">
    <property type="protein sequence ID" value="CAB4767844.1"/>
    <property type="molecule type" value="Genomic_DNA"/>
</dbReference>
<gene>
    <name evidence="1" type="ORF">UFOPK2872_00980</name>
</gene>
<sequence>MNADLDFFFDPVCPWAWITSRWVSEVQSQRSYDVSWKFISLRMVNAERGYANNSQYEAIHNAGLQGLRVASAARSIEGNAGVAAFYTALGTAIHHDGRRDLLENPHAFLSEVATSASLPKTIADAFTDETHDEVIRFETEIALGRTGKDVGTPILTFNPKAVNEASLFGPVISKIPRGDEATKLWDAVQTIAESGVAEIKRSLRAAPQFD</sequence>
<protein>
    <submittedName>
        <fullName evidence="1">Unannotated protein</fullName>
    </submittedName>
</protein>
<dbReference type="InterPro" id="IPR036249">
    <property type="entry name" value="Thioredoxin-like_sf"/>
</dbReference>